<proteinExistence type="predicted"/>
<keyword evidence="4" id="KW-0813">Transport</keyword>
<dbReference type="Proteomes" id="UP000176431">
    <property type="component" value="Unassembled WGS sequence"/>
</dbReference>
<dbReference type="SUPFAM" id="SSF141072">
    <property type="entry name" value="CalX-like"/>
    <property type="match status" value="2"/>
</dbReference>
<dbReference type="GO" id="GO:0007154">
    <property type="term" value="P:cell communication"/>
    <property type="evidence" value="ECO:0007669"/>
    <property type="project" value="InterPro"/>
</dbReference>
<feature type="domain" description="Calx-beta" evidence="6">
    <location>
        <begin position="437"/>
        <end position="539"/>
    </location>
</feature>
<keyword evidence="3" id="KW-0106">Calcium</keyword>
<keyword evidence="5" id="KW-0812">Transmembrane</keyword>
<evidence type="ECO:0000256" key="5">
    <source>
        <dbReference type="SAM" id="Phobius"/>
    </source>
</evidence>
<dbReference type="Pfam" id="PF03160">
    <property type="entry name" value="Calx-beta"/>
    <property type="match status" value="2"/>
</dbReference>
<evidence type="ECO:0000313" key="7">
    <source>
        <dbReference type="EMBL" id="OGD24655.1"/>
    </source>
</evidence>
<comment type="caution">
    <text evidence="7">The sequence shown here is derived from an EMBL/GenBank/DDBJ whole genome shotgun (WGS) entry which is preliminary data.</text>
</comment>
<keyword evidence="5" id="KW-0472">Membrane</keyword>
<keyword evidence="5" id="KW-1133">Transmembrane helix</keyword>
<evidence type="ECO:0000256" key="4">
    <source>
        <dbReference type="ARBA" id="ARBA00023065"/>
    </source>
</evidence>
<protein>
    <recommendedName>
        <fullName evidence="6">Calx-beta domain-containing protein</fullName>
    </recommendedName>
</protein>
<evidence type="ECO:0000256" key="2">
    <source>
        <dbReference type="ARBA" id="ARBA00022737"/>
    </source>
</evidence>
<gene>
    <name evidence="7" type="ORF">A2819_02855</name>
</gene>
<feature type="transmembrane region" description="Helical" evidence="5">
    <location>
        <begin position="27"/>
        <end position="47"/>
    </location>
</feature>
<evidence type="ECO:0000313" key="8">
    <source>
        <dbReference type="Proteomes" id="UP000176431"/>
    </source>
</evidence>
<keyword evidence="1" id="KW-0732">Signal</keyword>
<reference evidence="7 8" key="1">
    <citation type="journal article" date="2016" name="Nat. Commun.">
        <title>Thousands of microbial genomes shed light on interconnected biogeochemical processes in an aquifer system.</title>
        <authorList>
            <person name="Anantharaman K."/>
            <person name="Brown C.T."/>
            <person name="Hug L.A."/>
            <person name="Sharon I."/>
            <person name="Castelle C.J."/>
            <person name="Probst A.J."/>
            <person name="Thomas B.C."/>
            <person name="Singh A."/>
            <person name="Wilkins M.J."/>
            <person name="Karaoz U."/>
            <person name="Brodie E.L."/>
            <person name="Williams K.H."/>
            <person name="Hubbard S.S."/>
            <person name="Banfield J.F."/>
        </authorList>
    </citation>
    <scope>NUCLEOTIDE SEQUENCE [LARGE SCALE GENOMIC DNA]</scope>
</reference>
<dbReference type="InterPro" id="IPR038081">
    <property type="entry name" value="CalX-like_sf"/>
</dbReference>
<dbReference type="Gene3D" id="2.60.40.2030">
    <property type="match status" value="2"/>
</dbReference>
<organism evidence="7 8">
    <name type="scientific">Candidatus Azambacteria bacterium RIFCSPHIGHO2_01_FULL_40_24</name>
    <dbReference type="NCBI Taxonomy" id="1797301"/>
    <lineage>
        <taxon>Bacteria</taxon>
        <taxon>Candidatus Azamiibacteriota</taxon>
    </lineage>
</organism>
<accession>A0A1F5B1Z7</accession>
<dbReference type="SMART" id="SM00237">
    <property type="entry name" value="Calx_beta"/>
    <property type="match status" value="2"/>
</dbReference>
<keyword evidence="4" id="KW-0406">Ion transport</keyword>
<dbReference type="AlphaFoldDB" id="A0A1F5B1Z7"/>
<dbReference type="InterPro" id="IPR051171">
    <property type="entry name" value="CaCA"/>
</dbReference>
<dbReference type="GO" id="GO:0030001">
    <property type="term" value="P:metal ion transport"/>
    <property type="evidence" value="ECO:0007669"/>
    <property type="project" value="TreeGrafter"/>
</dbReference>
<dbReference type="PANTHER" id="PTHR11878">
    <property type="entry name" value="SODIUM/CALCIUM EXCHANGER"/>
    <property type="match status" value="1"/>
</dbReference>
<dbReference type="NCBIfam" id="NF038032">
    <property type="entry name" value="CehA_McbA_metalo"/>
    <property type="match status" value="1"/>
</dbReference>
<dbReference type="PANTHER" id="PTHR11878:SF65">
    <property type="entry name" value="NA_CA-EXCHANGE PROTEIN, ISOFORM G"/>
    <property type="match status" value="1"/>
</dbReference>
<evidence type="ECO:0000259" key="6">
    <source>
        <dbReference type="SMART" id="SM00237"/>
    </source>
</evidence>
<keyword evidence="2" id="KW-0677">Repeat</keyword>
<dbReference type="InterPro" id="IPR003644">
    <property type="entry name" value="Calx_beta"/>
</dbReference>
<sequence>MLKKYTSPLRSNKFAPMWDKTPHIIRNLIIVILIVIFGAYFLGYYSFEKISRAGSGQSPTWINADFHMHTGSVETSDTLLSKMKNLNINVGHALIWGLYQAYDGGKFMGQNNDPVSDATNILRWDVEISLLPGHYNGHMVMLNIADPNAISASTVGYPGRDYLLPNLNYVQATGGIVGYDHGDAWAIGDFGKPNKSTLNPKELPLDIALGKVNFLTTQNVSSPKFYWLWYQMLNAGFHLTPTAGSDSPNHSQLGSVTTMVALDVNVPFTFQNYIEAVRQGKTVIRRTTTNPDYLDVRVNNAGLGADINISEATTVTAEIDARSAINSKMDVIVNGNIFQSVNITNSLTTYTISIPVTKSSWIAVRTPDAHTAATFVLVNGKAIRNDPASALQWRDYLERYYNWGITDTREDGKKIFGNSASIIRTKVDEAKAIWAAIAQEGNSVGTPGNFQFSSATYSVSESAGTAVINVNRVGGSAGIITVGYGDWYGTSIPPTRGTDYQSVQGVLTFPNGVISQTISVPILDDQIKEQNEFFQMVLFNPSPGSSITGTNPALVTIIDNDGTTILPTAPGNFQFSSATYSVSESAGTAVINVNRVGGSTGTITVDYGDWYGTSISPTRGIDYQSVHGKLTFADSVTSKTISIPIIEDQIKEQNEFFQLWLSVPSPGSSITGTNPAIITIVDND</sequence>
<feature type="domain" description="Calx-beta" evidence="6">
    <location>
        <begin position="553"/>
        <end position="662"/>
    </location>
</feature>
<evidence type="ECO:0000256" key="3">
    <source>
        <dbReference type="ARBA" id="ARBA00022837"/>
    </source>
</evidence>
<dbReference type="GO" id="GO:0016020">
    <property type="term" value="C:membrane"/>
    <property type="evidence" value="ECO:0007669"/>
    <property type="project" value="InterPro"/>
</dbReference>
<evidence type="ECO:0000256" key="1">
    <source>
        <dbReference type="ARBA" id="ARBA00022729"/>
    </source>
</evidence>
<name>A0A1F5B1Z7_9BACT</name>
<dbReference type="EMBL" id="MEYK01000036">
    <property type="protein sequence ID" value="OGD24655.1"/>
    <property type="molecule type" value="Genomic_DNA"/>
</dbReference>